<dbReference type="Gene3D" id="3.40.50.1820">
    <property type="entry name" value="alpha/beta hydrolase"/>
    <property type="match status" value="1"/>
</dbReference>
<evidence type="ECO:0000259" key="2">
    <source>
        <dbReference type="Pfam" id="PF00135"/>
    </source>
</evidence>
<dbReference type="Pfam" id="PF00135">
    <property type="entry name" value="COesterase"/>
    <property type="match status" value="1"/>
</dbReference>
<dbReference type="SUPFAM" id="SSF53474">
    <property type="entry name" value="alpha/beta-Hydrolases"/>
    <property type="match status" value="1"/>
</dbReference>
<dbReference type="AlphaFoldDB" id="A0A8B6DJ59"/>
<dbReference type="OrthoDB" id="6105955at2759"/>
<keyword evidence="4" id="KW-1185">Reference proteome</keyword>
<evidence type="ECO:0000313" key="4">
    <source>
        <dbReference type="Proteomes" id="UP000596742"/>
    </source>
</evidence>
<dbReference type="Proteomes" id="UP000596742">
    <property type="component" value="Unassembled WGS sequence"/>
</dbReference>
<evidence type="ECO:0000256" key="1">
    <source>
        <dbReference type="ARBA" id="ARBA00005964"/>
    </source>
</evidence>
<gene>
    <name evidence="3" type="ORF">MGAL_10B001639</name>
</gene>
<comment type="similarity">
    <text evidence="1">Belongs to the type-B carboxylesterase/lipase family.</text>
</comment>
<comment type="caution">
    <text evidence="3">The sequence shown here is derived from an EMBL/GenBank/DDBJ whole genome shotgun (WGS) entry which is preliminary data.</text>
</comment>
<sequence length="289" mass="32879">MSFSLHGPYTESTSVNILEYLRYPTTETNMSIDCLRKLPAEVLIEAYSAVKTAQVGELPFIIPLTPILDGELLTNDPIELLANTESEVSIFYRSLDVVIGTVSGEESILLKAFQSDLQDIFHFDVNDHIPRHFLCNVNVLAPAMSAMTYGNNSKVTKTICDKYGEPSNEIELSKSILFAFSDFIFNVPTARSLRLHSEISSGKGRHYQYIFSRLHPYFKLLFHLPSWFDGAIHSAEILYQFPNVAIPLTGQDEDLKTRLMKYWTNFAKTGDVNEEGLPQWKEYDILNEY</sequence>
<dbReference type="EMBL" id="UYJE01003581">
    <property type="protein sequence ID" value="VDI20418.1"/>
    <property type="molecule type" value="Genomic_DNA"/>
</dbReference>
<accession>A0A8B6DJ59</accession>
<organism evidence="3 4">
    <name type="scientific">Mytilus galloprovincialis</name>
    <name type="common">Mediterranean mussel</name>
    <dbReference type="NCBI Taxonomy" id="29158"/>
    <lineage>
        <taxon>Eukaryota</taxon>
        <taxon>Metazoa</taxon>
        <taxon>Spiralia</taxon>
        <taxon>Lophotrochozoa</taxon>
        <taxon>Mollusca</taxon>
        <taxon>Bivalvia</taxon>
        <taxon>Autobranchia</taxon>
        <taxon>Pteriomorphia</taxon>
        <taxon>Mytilida</taxon>
        <taxon>Mytiloidea</taxon>
        <taxon>Mytilidae</taxon>
        <taxon>Mytilinae</taxon>
        <taxon>Mytilus</taxon>
    </lineage>
</organism>
<evidence type="ECO:0000313" key="3">
    <source>
        <dbReference type="EMBL" id="VDI20418.1"/>
    </source>
</evidence>
<proteinExistence type="inferred from homology"/>
<feature type="domain" description="Carboxylesterase type B" evidence="2">
    <location>
        <begin position="16"/>
        <end position="283"/>
    </location>
</feature>
<name>A0A8B6DJ59_MYTGA</name>
<reference evidence="3" key="1">
    <citation type="submission" date="2018-11" db="EMBL/GenBank/DDBJ databases">
        <authorList>
            <person name="Alioto T."/>
            <person name="Alioto T."/>
        </authorList>
    </citation>
    <scope>NUCLEOTIDE SEQUENCE</scope>
</reference>
<protein>
    <recommendedName>
        <fullName evidence="2">Carboxylesterase type B domain-containing protein</fullName>
    </recommendedName>
</protein>
<dbReference type="InterPro" id="IPR002018">
    <property type="entry name" value="CarbesteraseB"/>
</dbReference>
<dbReference type="InterPro" id="IPR051093">
    <property type="entry name" value="Neuroligin/BSAL"/>
</dbReference>
<dbReference type="InterPro" id="IPR029058">
    <property type="entry name" value="AB_hydrolase_fold"/>
</dbReference>
<dbReference type="PANTHER" id="PTHR43903">
    <property type="entry name" value="NEUROLIGIN"/>
    <property type="match status" value="1"/>
</dbReference>